<evidence type="ECO:0000256" key="1">
    <source>
        <dbReference type="SAM" id="MobiDB-lite"/>
    </source>
</evidence>
<keyword evidence="2" id="KW-1133">Transmembrane helix</keyword>
<dbReference type="VEuPathDB" id="FungiDB:ATEG_03453"/>
<dbReference type="EMBL" id="BLJY01000004">
    <property type="protein sequence ID" value="GFF15475.1"/>
    <property type="molecule type" value="Genomic_DNA"/>
</dbReference>
<proteinExistence type="predicted"/>
<feature type="compositionally biased region" description="Polar residues" evidence="1">
    <location>
        <begin position="441"/>
        <end position="452"/>
    </location>
</feature>
<name>A0A5M3YPS3_ASPTE</name>
<feature type="transmembrane region" description="Helical" evidence="2">
    <location>
        <begin position="390"/>
        <end position="411"/>
    </location>
</feature>
<evidence type="ECO:0000313" key="4">
    <source>
        <dbReference type="Proteomes" id="UP000452235"/>
    </source>
</evidence>
<comment type="caution">
    <text evidence="3">The sequence shown here is derived from an EMBL/GenBank/DDBJ whole genome shotgun (WGS) entry which is preliminary data.</text>
</comment>
<reference evidence="3 4" key="1">
    <citation type="submission" date="2020-01" db="EMBL/GenBank/DDBJ databases">
        <title>Aspergillus terreus IFO 6365 whole genome shotgun sequence.</title>
        <authorList>
            <person name="Kanamasa S."/>
            <person name="Takahashi H."/>
        </authorList>
    </citation>
    <scope>NUCLEOTIDE SEQUENCE [LARGE SCALE GENOMIC DNA]</scope>
    <source>
        <strain evidence="3 4">IFO 6365</strain>
    </source>
</reference>
<dbReference type="OrthoDB" id="4495044at2759"/>
<feature type="region of interest" description="Disordered" evidence="1">
    <location>
        <begin position="418"/>
        <end position="464"/>
    </location>
</feature>
<sequence length="496" mass="54993">MDTPWLLATCSLLATSISVILRPSGHQSFVEDVQGNLLFFSPFQAGRAVIGSVLYFIHLRLLNLAGVHASLRILCHSYSPSPASHIGYAFWPSFARRAFLLGATLPLHWTLLGLTSHRWLHIFATFLVGESVLAEFVAFNKNHSSDGLTVRRDWPRRTMLVLDASTTPDRPTPDHVDNEDKANGFGERKEDGNMPSSSASDDNLCDRIQQLWSAEADSDSKFALHSIPPKYAPTLDKIFSPHIQASKWTCGHWRCLVNTLSHKVQRLLLFTWYIEQASTVWLLRVSLHPVTLRVSEKVLQNNVLGGVLTMVYQISLVLALFFSGAIPPVLLFARLRKLEWVQRASQNLAESAPITYKTLAIFGKQVLPSIGGFLSGRFLFPADPSLTREILSYALDAVVVLVVCIIGYRLLIRAARSDTTPGGAEPQSGSTLSPEPKMAPKSNNQDPQSHQTSSDDKKNAPKGGSQYPFLRSGSGFQMFRLAIWALTGILWVLLHD</sequence>
<feature type="region of interest" description="Disordered" evidence="1">
    <location>
        <begin position="164"/>
        <end position="201"/>
    </location>
</feature>
<accession>A0A5M3YPS3</accession>
<evidence type="ECO:0000313" key="3">
    <source>
        <dbReference type="EMBL" id="GFF15475.1"/>
    </source>
</evidence>
<protein>
    <submittedName>
        <fullName evidence="3">Trans-3-hydroxy-L-proline dehydratase</fullName>
    </submittedName>
</protein>
<organism evidence="3 4">
    <name type="scientific">Aspergillus terreus</name>
    <dbReference type="NCBI Taxonomy" id="33178"/>
    <lineage>
        <taxon>Eukaryota</taxon>
        <taxon>Fungi</taxon>
        <taxon>Dikarya</taxon>
        <taxon>Ascomycota</taxon>
        <taxon>Pezizomycotina</taxon>
        <taxon>Eurotiomycetes</taxon>
        <taxon>Eurotiomycetidae</taxon>
        <taxon>Eurotiales</taxon>
        <taxon>Aspergillaceae</taxon>
        <taxon>Aspergillus</taxon>
        <taxon>Aspergillus subgen. Circumdati</taxon>
    </lineage>
</organism>
<dbReference type="AlphaFoldDB" id="A0A5M3YPS3"/>
<keyword evidence="4" id="KW-1185">Reference proteome</keyword>
<keyword evidence="2" id="KW-0812">Transmembrane</keyword>
<keyword evidence="2" id="KW-0472">Membrane</keyword>
<dbReference type="Proteomes" id="UP000452235">
    <property type="component" value="Unassembled WGS sequence"/>
</dbReference>
<feature type="compositionally biased region" description="Basic and acidic residues" evidence="1">
    <location>
        <begin position="171"/>
        <end position="192"/>
    </location>
</feature>
<feature type="transmembrane region" description="Helical" evidence="2">
    <location>
        <begin position="307"/>
        <end position="333"/>
    </location>
</feature>
<gene>
    <name evidence="3" type="ORF">ATEIFO6365_0004059400</name>
</gene>
<feature type="transmembrane region" description="Helical" evidence="2">
    <location>
        <begin position="478"/>
        <end position="494"/>
    </location>
</feature>
<evidence type="ECO:0000256" key="2">
    <source>
        <dbReference type="SAM" id="Phobius"/>
    </source>
</evidence>